<keyword evidence="2" id="KW-1185">Reference proteome</keyword>
<protein>
    <submittedName>
        <fullName evidence="1">SRPBCC family protein</fullName>
    </submittedName>
</protein>
<dbReference type="SUPFAM" id="SSF55961">
    <property type="entry name" value="Bet v1-like"/>
    <property type="match status" value="1"/>
</dbReference>
<evidence type="ECO:0000313" key="2">
    <source>
        <dbReference type="Proteomes" id="UP001291653"/>
    </source>
</evidence>
<dbReference type="InterPro" id="IPR019587">
    <property type="entry name" value="Polyketide_cyclase/dehydratase"/>
</dbReference>
<comment type="caution">
    <text evidence="1">The sequence shown here is derived from an EMBL/GenBank/DDBJ whole genome shotgun (WGS) entry which is preliminary data.</text>
</comment>
<proteinExistence type="predicted"/>
<dbReference type="Pfam" id="PF10604">
    <property type="entry name" value="Polyketide_cyc2"/>
    <property type="match status" value="1"/>
</dbReference>
<accession>A0ABQ5NZF0</accession>
<name>A0ABQ5NZF0_9ACTN</name>
<reference evidence="1 2" key="1">
    <citation type="submission" date="2022-10" db="EMBL/GenBank/DDBJ databases">
        <title>Draft genome sequence of Streptomyces sp. YSPA8.</title>
        <authorList>
            <person name="Moriuchi R."/>
            <person name="Dohra H."/>
            <person name="Yamamura H."/>
            <person name="Kodani S."/>
        </authorList>
    </citation>
    <scope>NUCLEOTIDE SEQUENCE [LARGE SCALE GENOMIC DNA]</scope>
    <source>
        <strain evidence="1 2">YSPA8</strain>
    </source>
</reference>
<dbReference type="Proteomes" id="UP001291653">
    <property type="component" value="Unassembled WGS sequence"/>
</dbReference>
<dbReference type="EMBL" id="BSBI01000005">
    <property type="protein sequence ID" value="GLF95740.1"/>
    <property type="molecule type" value="Genomic_DNA"/>
</dbReference>
<organism evidence="1 2">
    <name type="scientific">Streptomyces yaizuensis</name>
    <dbReference type="NCBI Taxonomy" id="2989713"/>
    <lineage>
        <taxon>Bacteria</taxon>
        <taxon>Bacillati</taxon>
        <taxon>Actinomycetota</taxon>
        <taxon>Actinomycetes</taxon>
        <taxon>Kitasatosporales</taxon>
        <taxon>Streptomycetaceae</taxon>
        <taxon>Streptomyces</taxon>
    </lineage>
</organism>
<gene>
    <name evidence="1" type="ORF">SYYSPA8_15605</name>
</gene>
<evidence type="ECO:0000313" key="1">
    <source>
        <dbReference type="EMBL" id="GLF95740.1"/>
    </source>
</evidence>
<sequence>MAEVSAEARIAAPAAKVWAQLVDLGGQARWNATHTGFPEDDGPTTLGPGARYRENLRLMGFPAEVTWQVDEFETGRLLGVHGEGPMGVRLGSRYLLTPDGEATLVRIEGEFTGAAVSLMAGRIRESATEALQESLRRLAELPGLNP</sequence>
<dbReference type="RefSeq" id="WP_323447778.1">
    <property type="nucleotide sequence ID" value="NZ_BSBI01000005.1"/>
</dbReference>
<dbReference type="InterPro" id="IPR023393">
    <property type="entry name" value="START-like_dom_sf"/>
</dbReference>
<dbReference type="Gene3D" id="3.30.530.20">
    <property type="match status" value="1"/>
</dbReference>